<comment type="caution">
    <text evidence="6">The sequence shown here is derived from an EMBL/GenBank/DDBJ whole genome shotgun (WGS) entry which is preliminary data.</text>
</comment>
<protein>
    <submittedName>
        <fullName evidence="6">NACHT and WD repeat domain-containing protein</fullName>
    </submittedName>
</protein>
<feature type="compositionally biased region" description="Basic and acidic residues" evidence="4">
    <location>
        <begin position="390"/>
        <end position="405"/>
    </location>
</feature>
<organism evidence="6 7">
    <name type="scientific">Streptomyces polygonati</name>
    <dbReference type="NCBI Taxonomy" id="1617087"/>
    <lineage>
        <taxon>Bacteria</taxon>
        <taxon>Bacillati</taxon>
        <taxon>Actinomycetota</taxon>
        <taxon>Actinomycetes</taxon>
        <taxon>Kitasatosporales</taxon>
        <taxon>Streptomycetaceae</taxon>
        <taxon>Streptomyces</taxon>
    </lineage>
</organism>
<dbReference type="InterPro" id="IPR011047">
    <property type="entry name" value="Quinoprotein_ADH-like_sf"/>
</dbReference>
<dbReference type="InterPro" id="IPR010982">
    <property type="entry name" value="Lambda_DNA-bd_dom_sf"/>
</dbReference>
<dbReference type="PROSITE" id="PS50294">
    <property type="entry name" value="WD_REPEATS_REGION"/>
    <property type="match status" value="4"/>
</dbReference>
<dbReference type="InterPro" id="IPR019775">
    <property type="entry name" value="WD40_repeat_CS"/>
</dbReference>
<dbReference type="SMART" id="SM00320">
    <property type="entry name" value="WD40"/>
    <property type="match status" value="13"/>
</dbReference>
<evidence type="ECO:0000313" key="6">
    <source>
        <dbReference type="EMBL" id="MFC4035344.1"/>
    </source>
</evidence>
<proteinExistence type="predicted"/>
<dbReference type="Pfam" id="PF13560">
    <property type="entry name" value="HTH_31"/>
    <property type="match status" value="1"/>
</dbReference>
<dbReference type="Gene3D" id="2.130.10.10">
    <property type="entry name" value="YVTN repeat-like/Quinoprotein amine dehydrogenase"/>
    <property type="match status" value="4"/>
</dbReference>
<feature type="region of interest" description="Disordered" evidence="4">
    <location>
        <begin position="390"/>
        <end position="422"/>
    </location>
</feature>
<reference evidence="7" key="1">
    <citation type="journal article" date="2019" name="Int. J. Syst. Evol. Microbiol.">
        <title>The Global Catalogue of Microorganisms (GCM) 10K type strain sequencing project: providing services to taxonomists for standard genome sequencing and annotation.</title>
        <authorList>
            <consortium name="The Broad Institute Genomics Platform"/>
            <consortium name="The Broad Institute Genome Sequencing Center for Infectious Disease"/>
            <person name="Wu L."/>
            <person name="Ma J."/>
        </authorList>
    </citation>
    <scope>NUCLEOTIDE SEQUENCE [LARGE SCALE GENOMIC DNA]</scope>
    <source>
        <strain evidence="7">CGMCC 4.7237</strain>
    </source>
</reference>
<name>A0ABV8HTE5_9ACTN</name>
<gene>
    <name evidence="6" type="ORF">ACFO3J_28315</name>
</gene>
<sequence>MPSGVRPRRYRGRADTATEGSAIETAEEFARALDALRRASGKSYRALADECGLGFNTIAGYCSGRHLPQLAVHAEFAALLAALGVPAGEPRKAWLEALRSLPARARRGAAPTWNPYRGLEAFGADDAGVFFGREALSEQLVAELAACRRRGVPLVVVGPSGSGKSSLLRAGLLPRVGASVVMTPGSAPLRQWARHTAEIAEGAVVLVDQFEELFTLCAEESERLAFMAVVLDHPGPVVLGLRADFYSRALRYPRLAVALQQGQVPVGPMAPAQLREVIVEPARLAGLELEDGLVELLLADATREVGLLPLLSYTLQAIVELARAENPRATTVGLRHYRAAGGVRGAIAQTAEVAFLSLPVGQRPVARQLFLRLVKTDDSTADTRRRVAFDELLDARMPPDPDPDPRPGTAAARPPTAPHSPADDMAEVLDVFVTHRLLTAGERTVEIAHEALLAAWPRLRDWLEEDREGHRVHGRLTAAARAWRDEQYPAEGLHRGGTLAAALEWAAGPDSGQALNPLERSFLAASSEAAAAREAAARRSVRRRYQISSLLMVLVLLAAGAAGYARRVSDTAHRETRMALSRQTAERADRLRDKDPGLAAQLALAAYRTAATPEARASLLDSSARPTARRLRAGPGTGVVSASTSALIAVGTSAGQVQLWRTRAGGAPVPVRPALRLGRVPAALALSPGAATLAVADKTGRVALWDVADPSHPAPLPLVSGVSRSVLGLAFGANGRLLAAGGDDGAVRLWRVGGEAAAPTVLTGSHEAVRAVAFTQDGRVLAAGGDDRRVRLWDVPASGRPRGLPALTGAGSKIYAIAVSPDGRTLAAGTAGEHNVRTWDISDPARPAPLGRPLTGPASWINTVAFSPDGRTLAAGSADTQLWLWDPRSRQPLGTLPQPAPVLSAAYEDTGTLDTLAGDGVLRSWSVPGPVLTTGTSQVFSVSFDATGRRLLAGDGAGTLHLFDVTDPQRPAAVAGPTGNAPALAPLAGASVLAPDAKAALAGATDGTVSVFGLADPAHPAALGRPVRVARATIEAIALSADGSTAAVSSDDGSVHLLDLADPARPAVLAALTGPAGIAFGVRFSPDGKLLAVAGEDARGYLWDVRDRRHPRLLTTVRGLGGAVYATAFSHDGRLLAFGGADYSVRLVDLSRPGRPVLLGSPLVGPVGEIYELAFAPGDDRLAVSSIDHTVWLWDLRRPRRPALLATLKSSDDGLLTVGFSPDGRTLAAGGRGDAVHLWNTDPRSVARWICATVGDPITPAEWARFLPDLPYTAPCG</sequence>
<dbReference type="EMBL" id="JBHSBB010000026">
    <property type="protein sequence ID" value="MFC4035344.1"/>
    <property type="molecule type" value="Genomic_DNA"/>
</dbReference>
<dbReference type="SUPFAM" id="SSF50998">
    <property type="entry name" value="Quinoprotein alcohol dehydrogenase-like"/>
    <property type="match status" value="1"/>
</dbReference>
<dbReference type="Proteomes" id="UP001595765">
    <property type="component" value="Unassembled WGS sequence"/>
</dbReference>
<dbReference type="InterPro" id="IPR001387">
    <property type="entry name" value="Cro/C1-type_HTH"/>
</dbReference>
<feature type="repeat" description="WD" evidence="3">
    <location>
        <begin position="1072"/>
        <end position="1113"/>
    </location>
</feature>
<dbReference type="RefSeq" id="WP_386435143.1">
    <property type="nucleotide sequence ID" value="NZ_JBHSBB010000026.1"/>
</dbReference>
<dbReference type="Pfam" id="PF00400">
    <property type="entry name" value="WD40"/>
    <property type="match status" value="8"/>
</dbReference>
<dbReference type="Pfam" id="PF20703">
    <property type="entry name" value="nSTAND1"/>
    <property type="match status" value="1"/>
</dbReference>
<dbReference type="CDD" id="cd00200">
    <property type="entry name" value="WD40"/>
    <property type="match status" value="1"/>
</dbReference>
<keyword evidence="1 3" id="KW-0853">WD repeat</keyword>
<feature type="repeat" description="WD" evidence="3">
    <location>
        <begin position="1208"/>
        <end position="1240"/>
    </location>
</feature>
<dbReference type="InterPro" id="IPR036322">
    <property type="entry name" value="WD40_repeat_dom_sf"/>
</dbReference>
<dbReference type="CDD" id="cd00093">
    <property type="entry name" value="HTH_XRE"/>
    <property type="match status" value="1"/>
</dbReference>
<evidence type="ECO:0000256" key="2">
    <source>
        <dbReference type="ARBA" id="ARBA00022737"/>
    </source>
</evidence>
<dbReference type="PANTHER" id="PTHR19848:SF8">
    <property type="entry name" value="F-BOX AND WD REPEAT DOMAIN CONTAINING 7"/>
    <property type="match status" value="1"/>
</dbReference>
<accession>A0ABV8HTE5</accession>
<feature type="repeat" description="WD" evidence="3">
    <location>
        <begin position="1163"/>
        <end position="1204"/>
    </location>
</feature>
<evidence type="ECO:0000256" key="3">
    <source>
        <dbReference type="PROSITE-ProRule" id="PRU00221"/>
    </source>
</evidence>
<feature type="repeat" description="WD" evidence="3">
    <location>
        <begin position="719"/>
        <end position="752"/>
    </location>
</feature>
<evidence type="ECO:0000313" key="7">
    <source>
        <dbReference type="Proteomes" id="UP001595765"/>
    </source>
</evidence>
<dbReference type="SUPFAM" id="SSF50978">
    <property type="entry name" value="WD40 repeat-like"/>
    <property type="match status" value="1"/>
</dbReference>
<dbReference type="PROSITE" id="PS50082">
    <property type="entry name" value="WD_REPEATS_2"/>
    <property type="match status" value="6"/>
</dbReference>
<dbReference type="PROSITE" id="PS00678">
    <property type="entry name" value="WD_REPEATS_1"/>
    <property type="match status" value="1"/>
</dbReference>
<dbReference type="PANTHER" id="PTHR19848">
    <property type="entry name" value="WD40 REPEAT PROTEIN"/>
    <property type="match status" value="1"/>
</dbReference>
<dbReference type="SUPFAM" id="SSF52540">
    <property type="entry name" value="P-loop containing nucleoside triphosphate hydrolases"/>
    <property type="match status" value="1"/>
</dbReference>
<evidence type="ECO:0000256" key="1">
    <source>
        <dbReference type="ARBA" id="ARBA00022574"/>
    </source>
</evidence>
<dbReference type="InterPro" id="IPR027417">
    <property type="entry name" value="P-loop_NTPase"/>
</dbReference>
<feature type="repeat" description="WD" evidence="3">
    <location>
        <begin position="854"/>
        <end position="895"/>
    </location>
</feature>
<keyword evidence="2" id="KW-0677">Repeat</keyword>
<dbReference type="InterPro" id="IPR001680">
    <property type="entry name" value="WD40_rpt"/>
</dbReference>
<dbReference type="Gene3D" id="1.10.260.40">
    <property type="entry name" value="lambda repressor-like DNA-binding domains"/>
    <property type="match status" value="1"/>
</dbReference>
<dbReference type="SUPFAM" id="SSF47413">
    <property type="entry name" value="lambda repressor-like DNA-binding domains"/>
    <property type="match status" value="1"/>
</dbReference>
<dbReference type="InterPro" id="IPR049052">
    <property type="entry name" value="nSTAND1"/>
</dbReference>
<evidence type="ECO:0000256" key="4">
    <source>
        <dbReference type="SAM" id="MobiDB-lite"/>
    </source>
</evidence>
<feature type="repeat" description="WD" evidence="3">
    <location>
        <begin position="762"/>
        <end position="795"/>
    </location>
</feature>
<evidence type="ECO:0000259" key="5">
    <source>
        <dbReference type="Pfam" id="PF20703"/>
    </source>
</evidence>
<keyword evidence="7" id="KW-1185">Reference proteome</keyword>
<dbReference type="InterPro" id="IPR015943">
    <property type="entry name" value="WD40/YVTN_repeat-like_dom_sf"/>
</dbReference>
<feature type="domain" description="Novel STAND NTPase 1" evidence="5">
    <location>
        <begin position="115"/>
        <end position="488"/>
    </location>
</feature>